<dbReference type="STRING" id="4829.A0A168NFV0"/>
<dbReference type="PANTHER" id="PTHR47554:SF1">
    <property type="entry name" value="SORTING NEXIN MVP1"/>
    <property type="match status" value="1"/>
</dbReference>
<reference evidence="11" key="1">
    <citation type="submission" date="2016-04" db="EMBL/GenBank/DDBJ databases">
        <authorList>
            <person name="Evans L.H."/>
            <person name="Alamgir A."/>
            <person name="Owens N."/>
            <person name="Weber N.D."/>
            <person name="Virtaneva K."/>
            <person name="Barbian K."/>
            <person name="Babar A."/>
            <person name="Rosenke K."/>
        </authorList>
    </citation>
    <scope>NUCLEOTIDE SEQUENCE [LARGE SCALE GENOMIC DNA]</scope>
    <source>
        <strain evidence="11">CBS 101.48</strain>
    </source>
</reference>
<dbReference type="Pfam" id="PF00787">
    <property type="entry name" value="PX"/>
    <property type="match status" value="1"/>
</dbReference>
<dbReference type="EMBL" id="LT553219">
    <property type="protein sequence ID" value="SAM00471.1"/>
    <property type="molecule type" value="Genomic_DNA"/>
</dbReference>
<evidence type="ECO:0000256" key="8">
    <source>
        <dbReference type="ARBA" id="ARBA00023136"/>
    </source>
</evidence>
<keyword evidence="8" id="KW-0472">Membrane</keyword>
<evidence type="ECO:0000256" key="3">
    <source>
        <dbReference type="ARBA" id="ARBA00010883"/>
    </source>
</evidence>
<evidence type="ECO:0000256" key="7">
    <source>
        <dbReference type="ARBA" id="ARBA00022927"/>
    </source>
</evidence>
<dbReference type="GO" id="GO:0016020">
    <property type="term" value="C:membrane"/>
    <property type="evidence" value="ECO:0007669"/>
    <property type="project" value="UniProtKB-SubCell"/>
</dbReference>
<keyword evidence="12" id="KW-1185">Reference proteome</keyword>
<feature type="compositionally biased region" description="Low complexity" evidence="9">
    <location>
        <begin position="173"/>
        <end position="215"/>
    </location>
</feature>
<comment type="similarity">
    <text evidence="3">Belongs to the sorting nexin family.</text>
</comment>
<feature type="region of interest" description="Disordered" evidence="9">
    <location>
        <begin position="173"/>
        <end position="264"/>
    </location>
</feature>
<dbReference type="FunCoup" id="A0A168NFV0">
    <property type="interactions" value="115"/>
</dbReference>
<dbReference type="InterPro" id="IPR036871">
    <property type="entry name" value="PX_dom_sf"/>
</dbReference>
<evidence type="ECO:0000256" key="6">
    <source>
        <dbReference type="ARBA" id="ARBA00022490"/>
    </source>
</evidence>
<dbReference type="GO" id="GO:0005829">
    <property type="term" value="C:cytosol"/>
    <property type="evidence" value="ECO:0007669"/>
    <property type="project" value="GOC"/>
</dbReference>
<dbReference type="GO" id="GO:0032266">
    <property type="term" value="F:phosphatidylinositol-3-phosphate binding"/>
    <property type="evidence" value="ECO:0007669"/>
    <property type="project" value="TreeGrafter"/>
</dbReference>
<dbReference type="InterPro" id="IPR045734">
    <property type="entry name" value="Snx8_BAR_dom"/>
</dbReference>
<evidence type="ECO:0000256" key="5">
    <source>
        <dbReference type="ARBA" id="ARBA00022448"/>
    </source>
</evidence>
<dbReference type="Pfam" id="PF19566">
    <property type="entry name" value="Snx8_BAR_dom"/>
    <property type="match status" value="1"/>
</dbReference>
<dbReference type="Gene3D" id="3.30.1520.10">
    <property type="entry name" value="Phox-like domain"/>
    <property type="match status" value="1"/>
</dbReference>
<keyword evidence="7" id="KW-0653">Protein transport</keyword>
<evidence type="ECO:0000313" key="11">
    <source>
        <dbReference type="EMBL" id="SAM00471.1"/>
    </source>
</evidence>
<dbReference type="GO" id="GO:0042147">
    <property type="term" value="P:retrograde transport, endosome to Golgi"/>
    <property type="evidence" value="ECO:0007669"/>
    <property type="project" value="InterPro"/>
</dbReference>
<comment type="subcellular location">
    <subcellularLocation>
        <location evidence="2">Cytoplasm</location>
    </subcellularLocation>
    <subcellularLocation>
        <location evidence="1">Membrane</location>
        <topology evidence="1">Peripheral membrane protein</topology>
        <orientation evidence="1">Cytoplasmic side</orientation>
    </subcellularLocation>
</comment>
<dbReference type="GO" id="GO:0005768">
    <property type="term" value="C:endosome"/>
    <property type="evidence" value="ECO:0007669"/>
    <property type="project" value="TreeGrafter"/>
</dbReference>
<name>A0A168NFV0_ABSGL</name>
<evidence type="ECO:0000256" key="4">
    <source>
        <dbReference type="ARBA" id="ARBA00014268"/>
    </source>
</evidence>
<sequence length="679" mass="77374">MSIFDDDDLDYINAQFSTLATSIDYHSQEQQDPWRSSLAPDSILRNVDLPSIYNDYYDMLSNDTHPPGIPVSALKHILGSASQDSIVPEKILSLVSPDSLSQPSDLSRAQYDLSLALLACAQHGLGRLKLGSDIESSSPLALTTLVVMDRSVFGVYLPVPELPSISLFSTTTATKALPPSSPSSPSSATVSMRSAVENMSLSPSISSGTLSRPSITSPTLCTSTSKQQQQQQHQRPETIHGNDDDDNFSGIGSASDNYTIDDRECNQQRNSIDIDKTKSDPVKGYQWYLDMDLITVSLMPQKEGRLFKHVNYLVASQHGTISVTRRFNEFYRLWESLLKRYPLRSVPDLPPKKIKANEVFLEKRRRGLARFMNALERHPVLAKDELVHAFLSYQDLQQWWKDHQPSMDDEFIRTMPDIDSLRSNIPHDMTDRLKRLQRRITPAIERYDDMITAIQQLISNEQGEADDLIRYSITLSAMDEEEQQAEHQSICTPCQQSLQGYEKVAQSMQAMARLVDDKALSLTNTFTEHLHYHRHLFASFGDMLDRKDQLLETITDKQHTIPRSVAAQIISAHRRSSSSPQLSPTLAYQHQRQLSNEQLDIILQRDHIRESLHQHRMLYIHSCLASELTYLHKQQAFISLMYQDLVRQQHKYASEQHQRWKSLQVELDALVSHDPDDFD</sequence>
<accession>A0A168NFV0</accession>
<dbReference type="Proteomes" id="UP000078561">
    <property type="component" value="Unassembled WGS sequence"/>
</dbReference>
<evidence type="ECO:0000256" key="2">
    <source>
        <dbReference type="ARBA" id="ARBA00004496"/>
    </source>
</evidence>
<dbReference type="SMART" id="SM00312">
    <property type="entry name" value="PX"/>
    <property type="match status" value="1"/>
</dbReference>
<dbReference type="InParanoid" id="A0A168NFV0"/>
<dbReference type="GO" id="GO:0006623">
    <property type="term" value="P:protein targeting to vacuole"/>
    <property type="evidence" value="ECO:0007669"/>
    <property type="project" value="TreeGrafter"/>
</dbReference>
<evidence type="ECO:0000256" key="9">
    <source>
        <dbReference type="SAM" id="MobiDB-lite"/>
    </source>
</evidence>
<feature type="domain" description="PX" evidence="10">
    <location>
        <begin position="290"/>
        <end position="398"/>
    </location>
</feature>
<dbReference type="SUPFAM" id="SSF64268">
    <property type="entry name" value="PX domain"/>
    <property type="match status" value="1"/>
</dbReference>
<dbReference type="InterPro" id="IPR028662">
    <property type="entry name" value="SNX8/Mvp1"/>
</dbReference>
<evidence type="ECO:0000259" key="10">
    <source>
        <dbReference type="PROSITE" id="PS50195"/>
    </source>
</evidence>
<dbReference type="OrthoDB" id="10064318at2759"/>
<protein>
    <recommendedName>
        <fullName evidence="4">Sorting nexin MVP1</fullName>
    </recommendedName>
</protein>
<dbReference type="PROSITE" id="PS50195">
    <property type="entry name" value="PX"/>
    <property type="match status" value="1"/>
</dbReference>
<keyword evidence="5" id="KW-0813">Transport</keyword>
<evidence type="ECO:0000313" key="12">
    <source>
        <dbReference type="Proteomes" id="UP000078561"/>
    </source>
</evidence>
<keyword evidence="6" id="KW-0963">Cytoplasm</keyword>
<dbReference type="AlphaFoldDB" id="A0A168NFV0"/>
<feature type="compositionally biased region" description="Polar residues" evidence="9">
    <location>
        <begin position="216"/>
        <end position="226"/>
    </location>
</feature>
<proteinExistence type="inferred from homology"/>
<evidence type="ECO:0000256" key="1">
    <source>
        <dbReference type="ARBA" id="ARBA00004287"/>
    </source>
</evidence>
<gene>
    <name evidence="11" type="primary">ABSGL_06159.1 scaffold 7705</name>
</gene>
<organism evidence="11">
    <name type="scientific">Absidia glauca</name>
    <name type="common">Pin mould</name>
    <dbReference type="NCBI Taxonomy" id="4829"/>
    <lineage>
        <taxon>Eukaryota</taxon>
        <taxon>Fungi</taxon>
        <taxon>Fungi incertae sedis</taxon>
        <taxon>Mucoromycota</taxon>
        <taxon>Mucoromycotina</taxon>
        <taxon>Mucoromycetes</taxon>
        <taxon>Mucorales</taxon>
        <taxon>Cunninghamellaceae</taxon>
        <taxon>Absidia</taxon>
    </lineage>
</organism>
<dbReference type="PANTHER" id="PTHR47554">
    <property type="entry name" value="SORTING NEXIN MVP1"/>
    <property type="match status" value="1"/>
</dbReference>
<dbReference type="InterPro" id="IPR001683">
    <property type="entry name" value="PX_dom"/>
</dbReference>